<proteinExistence type="inferred from homology"/>
<keyword evidence="5 7" id="KW-0175">Coiled coil</keyword>
<keyword evidence="4" id="KW-0963">Cytoplasm</keyword>
<keyword evidence="11" id="KW-1185">Reference proteome</keyword>
<dbReference type="OrthoDB" id="207084at2759"/>
<dbReference type="AlphaFoldDB" id="A0A8J4XX02"/>
<evidence type="ECO:0000256" key="2">
    <source>
        <dbReference type="ARBA" id="ARBA00004496"/>
    </source>
</evidence>
<feature type="coiled-coil region" evidence="7">
    <location>
        <begin position="319"/>
        <end position="346"/>
    </location>
</feature>
<dbReference type="GO" id="GO:0005737">
    <property type="term" value="C:cytoplasm"/>
    <property type="evidence" value="ECO:0007669"/>
    <property type="project" value="UniProtKB-SubCell"/>
</dbReference>
<evidence type="ECO:0000256" key="1">
    <source>
        <dbReference type="ARBA" id="ARBA00004123"/>
    </source>
</evidence>
<feature type="compositionally biased region" description="Acidic residues" evidence="8">
    <location>
        <begin position="710"/>
        <end position="721"/>
    </location>
</feature>
<feature type="compositionally biased region" description="Basic and acidic residues" evidence="8">
    <location>
        <begin position="722"/>
        <end position="740"/>
    </location>
</feature>
<gene>
    <name evidence="10" type="primary">Nemf_1</name>
    <name evidence="10" type="ORF">GWK47_022332</name>
</gene>
<feature type="compositionally biased region" description="Basic and acidic residues" evidence="8">
    <location>
        <begin position="687"/>
        <end position="709"/>
    </location>
</feature>
<evidence type="ECO:0000256" key="8">
    <source>
        <dbReference type="SAM" id="MobiDB-lite"/>
    </source>
</evidence>
<feature type="compositionally biased region" description="Basic and acidic residues" evidence="8">
    <location>
        <begin position="649"/>
        <end position="658"/>
    </location>
</feature>
<evidence type="ECO:0000256" key="6">
    <source>
        <dbReference type="ARBA" id="ARBA00023242"/>
    </source>
</evidence>
<feature type="compositionally biased region" description="Low complexity" evidence="8">
    <location>
        <begin position="761"/>
        <end position="773"/>
    </location>
</feature>
<evidence type="ECO:0000313" key="11">
    <source>
        <dbReference type="Proteomes" id="UP000770661"/>
    </source>
</evidence>
<dbReference type="GO" id="GO:0043023">
    <property type="term" value="F:ribosomal large subunit binding"/>
    <property type="evidence" value="ECO:0007669"/>
    <property type="project" value="TreeGrafter"/>
</dbReference>
<sequence length="967" mass="109096">MKTTFTTVDLLAVVTELKQRVVGLRVAQIYDVDAKTYLIKLQKPDHKCVLLLESGSRIHTTEYEWPKSPAPSGFSMKLRKHLRNKRLEEVRQLGVDRVLDLKFGSQEAEHHILVELYDRGNIVLTDASYTILNVLRPRRDGEEVRLAVHEQYPVERARQARPNPTVEELRGALSAVKENTTVKKALIPLLDCGSGVVEHQLLEAGLPPTTKVTQCLRAEEDLARLHTAACRAQEVVTGWAKRPASQGYIIKKMEKRSKVDGTMEDIPIYQEFIPMLYKQYSQTPVESFPTFNQACDDFFSKMESVKIDQKAVQKEKEVHRKLANVKRDHERRLQELVEHQRENEERGRLIELNKDLVDKAINVVRSTVANQVDWTQIAELLSEAQARGDPVALVIRQLKLQTNSMTLLLSDPYDCEEDDLFLDSDEEREEGNESTKMRPMMIEIDLDLSAMANARRYFDMKRQAAQKEQKTISASHKVVQLTQRKTQQTLKEVAAITNINKARKVFWFEKFLWFISSENYLVLAGRDSQQNELVVKRHLRPGDVYVHADMHGAASVVIKNPSGREPPPKTLHEAGIMALCYSRAWDEKVVTSAWWVWGSQVSKTAPSGEYLTMGSFMVRGRKNFLPPSHLVYGFSFLFRLEDDSIPRHAGERKVRGNEGEAVEEDNTKEPDDQSEIPLLEEEEDEGEASKEAKIEEEENKTIKEEVNKEENEEEEEAEDKDEGTGDVKSEEEEEKQHDEPVEFPDTMVEMSHIGGAQFSLRTRTVSTVSHTSGHSGGHQEDGEGEGDEVIFLGDNKPVVVHRRKNDSISSAGKGKGEKKGGQRGPPGHVDQLKEEVEGVEGKSVPPKRGQRGKIKKREKYRDQDDEERNLRMSLLQSAGNNKENNKKGKAGKKGVKEGKGKAPPPSRPGPKNAPKDAAKPPPDTANTEPTPAKKEERVAEAAVEEEEEEATQVADDLAILDALTALP</sequence>
<comment type="similarity">
    <text evidence="3">Belongs to the NEMF family.</text>
</comment>
<dbReference type="GO" id="GO:0000049">
    <property type="term" value="F:tRNA binding"/>
    <property type="evidence" value="ECO:0007669"/>
    <property type="project" value="TreeGrafter"/>
</dbReference>
<dbReference type="PANTHER" id="PTHR15239">
    <property type="entry name" value="NUCLEAR EXPORT MEDIATOR FACTOR NEMF"/>
    <property type="match status" value="1"/>
</dbReference>
<dbReference type="GO" id="GO:1990116">
    <property type="term" value="P:ribosome-associated ubiquitin-dependent protein catabolic process"/>
    <property type="evidence" value="ECO:0007669"/>
    <property type="project" value="TreeGrafter"/>
</dbReference>
<feature type="compositionally biased region" description="Acidic residues" evidence="8">
    <location>
        <begin position="672"/>
        <end position="686"/>
    </location>
</feature>
<comment type="caution">
    <text evidence="10">The sequence shown here is derived from an EMBL/GenBank/DDBJ whole genome shotgun (WGS) entry which is preliminary data.</text>
</comment>
<feature type="compositionally biased region" description="Basic and acidic residues" evidence="8">
    <location>
        <begin position="830"/>
        <end position="840"/>
    </location>
</feature>
<evidence type="ECO:0000256" key="7">
    <source>
        <dbReference type="SAM" id="Coils"/>
    </source>
</evidence>
<evidence type="ECO:0000256" key="5">
    <source>
        <dbReference type="ARBA" id="ARBA00023054"/>
    </source>
</evidence>
<dbReference type="InterPro" id="IPR008532">
    <property type="entry name" value="NFACT_RNA-bd"/>
</dbReference>
<dbReference type="Gene3D" id="2.30.310.10">
    <property type="entry name" value="ibrinogen binding protein from staphylococcus aureus domain"/>
    <property type="match status" value="1"/>
</dbReference>
<accession>A0A8J4XX02</accession>
<feature type="region of interest" description="Disordered" evidence="8">
    <location>
        <begin position="649"/>
        <end position="955"/>
    </location>
</feature>
<dbReference type="Pfam" id="PF05670">
    <property type="entry name" value="NFACT-R_1"/>
    <property type="match status" value="1"/>
</dbReference>
<dbReference type="Pfam" id="PF05833">
    <property type="entry name" value="NFACT_N"/>
    <property type="match status" value="1"/>
</dbReference>
<protein>
    <submittedName>
        <fullName evidence="10">Nuclear export mediator factor Nemf</fullName>
    </submittedName>
</protein>
<dbReference type="GO" id="GO:0005634">
    <property type="term" value="C:nucleus"/>
    <property type="evidence" value="ECO:0007669"/>
    <property type="project" value="UniProtKB-SubCell"/>
</dbReference>
<dbReference type="InterPro" id="IPR051608">
    <property type="entry name" value="RQC_Subunit_NEMF"/>
</dbReference>
<evidence type="ECO:0000256" key="3">
    <source>
        <dbReference type="ARBA" id="ARBA00008318"/>
    </source>
</evidence>
<dbReference type="Proteomes" id="UP000770661">
    <property type="component" value="Unassembled WGS sequence"/>
</dbReference>
<dbReference type="GO" id="GO:1990112">
    <property type="term" value="C:RQC complex"/>
    <property type="evidence" value="ECO:0007669"/>
    <property type="project" value="TreeGrafter"/>
</dbReference>
<dbReference type="EMBL" id="JACEEZ010023970">
    <property type="protein sequence ID" value="KAG0710660.1"/>
    <property type="molecule type" value="Genomic_DNA"/>
</dbReference>
<organism evidence="10 11">
    <name type="scientific">Chionoecetes opilio</name>
    <name type="common">Atlantic snow crab</name>
    <name type="synonym">Cancer opilio</name>
    <dbReference type="NCBI Taxonomy" id="41210"/>
    <lineage>
        <taxon>Eukaryota</taxon>
        <taxon>Metazoa</taxon>
        <taxon>Ecdysozoa</taxon>
        <taxon>Arthropoda</taxon>
        <taxon>Crustacea</taxon>
        <taxon>Multicrustacea</taxon>
        <taxon>Malacostraca</taxon>
        <taxon>Eumalacostraca</taxon>
        <taxon>Eucarida</taxon>
        <taxon>Decapoda</taxon>
        <taxon>Pleocyemata</taxon>
        <taxon>Brachyura</taxon>
        <taxon>Eubrachyura</taxon>
        <taxon>Majoidea</taxon>
        <taxon>Majidae</taxon>
        <taxon>Chionoecetes</taxon>
    </lineage>
</organism>
<feature type="compositionally biased region" description="Basic residues" evidence="8">
    <location>
        <begin position="848"/>
        <end position="858"/>
    </location>
</feature>
<comment type="subcellular location">
    <subcellularLocation>
        <location evidence="2">Cytoplasm</location>
    </subcellularLocation>
    <subcellularLocation>
        <location evidence="1">Nucleus</location>
    </subcellularLocation>
</comment>
<dbReference type="GO" id="GO:0072344">
    <property type="term" value="P:rescue of stalled ribosome"/>
    <property type="evidence" value="ECO:0007669"/>
    <property type="project" value="TreeGrafter"/>
</dbReference>
<evidence type="ECO:0000256" key="4">
    <source>
        <dbReference type="ARBA" id="ARBA00022490"/>
    </source>
</evidence>
<keyword evidence="6" id="KW-0539">Nucleus</keyword>
<name>A0A8J4XX02_CHIOP</name>
<dbReference type="FunFam" id="2.30.310.10:FF:000001">
    <property type="entry name" value="Nuclear export mediator factor Nemf"/>
    <property type="match status" value="1"/>
</dbReference>
<dbReference type="PANTHER" id="PTHR15239:SF6">
    <property type="entry name" value="RIBOSOME QUALITY CONTROL COMPLEX SUBUNIT NEMF"/>
    <property type="match status" value="1"/>
</dbReference>
<evidence type="ECO:0000313" key="10">
    <source>
        <dbReference type="EMBL" id="KAG0710660.1"/>
    </source>
</evidence>
<feature type="domain" description="NFACT RNA-binding" evidence="9">
    <location>
        <begin position="510"/>
        <end position="620"/>
    </location>
</feature>
<evidence type="ECO:0000259" key="9">
    <source>
        <dbReference type="Pfam" id="PF05670"/>
    </source>
</evidence>
<reference evidence="10" key="1">
    <citation type="submission" date="2020-07" db="EMBL/GenBank/DDBJ databases">
        <title>The High-quality genome of the commercially important snow crab, Chionoecetes opilio.</title>
        <authorList>
            <person name="Jeong J.-H."/>
            <person name="Ryu S."/>
        </authorList>
    </citation>
    <scope>NUCLEOTIDE SEQUENCE</scope>
    <source>
        <strain evidence="10">MADBK_172401_WGS</strain>
        <tissue evidence="10">Digestive gland</tissue>
    </source>
</reference>